<dbReference type="InterPro" id="IPR045584">
    <property type="entry name" value="Pilin-like"/>
</dbReference>
<organism evidence="2 3">
    <name type="scientific">Clostridium kluyveri</name>
    <dbReference type="NCBI Taxonomy" id="1534"/>
    <lineage>
        <taxon>Bacteria</taxon>
        <taxon>Bacillati</taxon>
        <taxon>Bacillota</taxon>
        <taxon>Clostridia</taxon>
        <taxon>Eubacteriales</taxon>
        <taxon>Clostridiaceae</taxon>
        <taxon>Clostridium</taxon>
    </lineage>
</organism>
<feature type="transmembrane region" description="Helical" evidence="1">
    <location>
        <begin position="6"/>
        <end position="26"/>
    </location>
</feature>
<sequence length="177" mass="19670">MKKKGFTLIELMITLTIFAIFSVYLYQTFFSQIRQSFSLNNNIDVQYNVNKALNMLTDNIRSYSSTNETKVLKSSDGSKSISINQNGGIQVNSVNDSGNIVNVLSNFPEPSSSPPADIQYDSINKTLYFKNDSQNKCFNIDSVDFSTENKNGIIVITVSVLKGNVHIESSTAVNVKK</sequence>
<evidence type="ECO:0000256" key="1">
    <source>
        <dbReference type="SAM" id="Phobius"/>
    </source>
</evidence>
<evidence type="ECO:0000313" key="2">
    <source>
        <dbReference type="EMBL" id="APM38495.1"/>
    </source>
</evidence>
<dbReference type="NCBIfam" id="TIGR02532">
    <property type="entry name" value="IV_pilin_GFxxxE"/>
    <property type="match status" value="1"/>
</dbReference>
<dbReference type="SUPFAM" id="SSF54523">
    <property type="entry name" value="Pili subunits"/>
    <property type="match status" value="1"/>
</dbReference>
<dbReference type="EMBL" id="CP018335">
    <property type="protein sequence ID" value="APM38495.1"/>
    <property type="molecule type" value="Genomic_DNA"/>
</dbReference>
<name>A0A1L5F661_CLOKL</name>
<dbReference type="InterPro" id="IPR012902">
    <property type="entry name" value="N_methyl_site"/>
</dbReference>
<keyword evidence="1" id="KW-0472">Membrane</keyword>
<dbReference type="Gene3D" id="3.30.700.10">
    <property type="entry name" value="Glycoprotein, Type 4 Pilin"/>
    <property type="match status" value="1"/>
</dbReference>
<protein>
    <submittedName>
        <fullName evidence="2">Prepilin-type N-terminal cleavage/methylation domain-containing protein</fullName>
    </submittedName>
</protein>
<accession>A0A1L5F661</accession>
<keyword evidence="1" id="KW-0812">Transmembrane</keyword>
<keyword evidence="1" id="KW-1133">Transmembrane helix</keyword>
<reference evidence="2 3" key="1">
    <citation type="submission" date="2016-12" db="EMBL/GenBank/DDBJ databases">
        <title>Complete genome sequence of Clostridium kluyveri JZZ isolated from the pit mud of a Chinese flavor liquor-making factory.</title>
        <authorList>
            <person name="Wang Y."/>
        </authorList>
    </citation>
    <scope>NUCLEOTIDE SEQUENCE [LARGE SCALE GENOMIC DNA]</scope>
    <source>
        <strain evidence="2 3">JZZ</strain>
    </source>
</reference>
<dbReference type="RefSeq" id="WP_073538165.1">
    <property type="nucleotide sequence ID" value="NZ_CP018335.1"/>
</dbReference>
<dbReference type="Proteomes" id="UP000184604">
    <property type="component" value="Chromosome"/>
</dbReference>
<evidence type="ECO:0000313" key="3">
    <source>
        <dbReference type="Proteomes" id="UP000184604"/>
    </source>
</evidence>
<dbReference type="OrthoDB" id="1913196at2"/>
<dbReference type="Pfam" id="PF07963">
    <property type="entry name" value="N_methyl"/>
    <property type="match status" value="1"/>
</dbReference>
<proteinExistence type="predicted"/>
<dbReference type="AlphaFoldDB" id="A0A1L5F661"/>
<gene>
    <name evidence="2" type="ORF">BS101_06955</name>
</gene>